<organism evidence="2 3">
    <name type="scientific">Pleurodeles waltl</name>
    <name type="common">Iberian ribbed newt</name>
    <dbReference type="NCBI Taxonomy" id="8319"/>
    <lineage>
        <taxon>Eukaryota</taxon>
        <taxon>Metazoa</taxon>
        <taxon>Chordata</taxon>
        <taxon>Craniata</taxon>
        <taxon>Vertebrata</taxon>
        <taxon>Euteleostomi</taxon>
        <taxon>Amphibia</taxon>
        <taxon>Batrachia</taxon>
        <taxon>Caudata</taxon>
        <taxon>Salamandroidea</taxon>
        <taxon>Salamandridae</taxon>
        <taxon>Pleurodelinae</taxon>
        <taxon>Pleurodeles</taxon>
    </lineage>
</organism>
<evidence type="ECO:0000313" key="3">
    <source>
        <dbReference type="Proteomes" id="UP001066276"/>
    </source>
</evidence>
<dbReference type="AlphaFoldDB" id="A0AAV7PSY1"/>
<reference evidence="2" key="1">
    <citation type="journal article" date="2022" name="bioRxiv">
        <title>Sequencing and chromosome-scale assembly of the giantPleurodeles waltlgenome.</title>
        <authorList>
            <person name="Brown T."/>
            <person name="Elewa A."/>
            <person name="Iarovenko S."/>
            <person name="Subramanian E."/>
            <person name="Araus A.J."/>
            <person name="Petzold A."/>
            <person name="Susuki M."/>
            <person name="Suzuki K.-i.T."/>
            <person name="Hayashi T."/>
            <person name="Toyoda A."/>
            <person name="Oliveira C."/>
            <person name="Osipova E."/>
            <person name="Leigh N.D."/>
            <person name="Simon A."/>
            <person name="Yun M.H."/>
        </authorList>
    </citation>
    <scope>NUCLEOTIDE SEQUENCE</scope>
    <source>
        <strain evidence="2">20211129_DDA</strain>
        <tissue evidence="2">Liver</tissue>
    </source>
</reference>
<proteinExistence type="predicted"/>
<accession>A0AAV7PSY1</accession>
<gene>
    <name evidence="2" type="ORF">NDU88_008446</name>
</gene>
<dbReference type="Proteomes" id="UP001066276">
    <property type="component" value="Chromosome 7"/>
</dbReference>
<evidence type="ECO:0000256" key="1">
    <source>
        <dbReference type="SAM" id="MobiDB-lite"/>
    </source>
</evidence>
<feature type="region of interest" description="Disordered" evidence="1">
    <location>
        <begin position="1"/>
        <end position="42"/>
    </location>
</feature>
<dbReference type="EMBL" id="JANPWB010000011">
    <property type="protein sequence ID" value="KAJ1130090.1"/>
    <property type="molecule type" value="Genomic_DNA"/>
</dbReference>
<evidence type="ECO:0000313" key="2">
    <source>
        <dbReference type="EMBL" id="KAJ1130090.1"/>
    </source>
</evidence>
<comment type="caution">
    <text evidence="2">The sequence shown here is derived from an EMBL/GenBank/DDBJ whole genome shotgun (WGS) entry which is preliminary data.</text>
</comment>
<keyword evidence="3" id="KW-1185">Reference proteome</keyword>
<name>A0AAV7PSY1_PLEWA</name>
<protein>
    <submittedName>
        <fullName evidence="2">Uncharacterized protein</fullName>
    </submittedName>
</protein>
<sequence length="102" mass="11232">MRLVFTTAAPPMGLDAAPKKRRRRRAQNPCLHTAPRERPQPYASTPAILVMRFSQPPLAPPALHARVSEPPCAHLALPDATLSLTIKVRRAGNIINPSREKT</sequence>